<name>A0AAX4HSK1_9BACT</name>
<evidence type="ECO:0000313" key="1">
    <source>
        <dbReference type="EMBL" id="WPU66191.1"/>
    </source>
</evidence>
<dbReference type="KEGG" id="psti:SOO65_05480"/>
<protein>
    <submittedName>
        <fullName evidence="1">Uncharacterized protein</fullName>
    </submittedName>
</protein>
<reference evidence="1 2" key="1">
    <citation type="submission" date="2023-11" db="EMBL/GenBank/DDBJ databases">
        <title>Peredibacter starrii A3.12.</title>
        <authorList>
            <person name="Mitchell R.J."/>
        </authorList>
    </citation>
    <scope>NUCLEOTIDE SEQUENCE [LARGE SCALE GENOMIC DNA]</scope>
    <source>
        <strain evidence="1 2">A3.12</strain>
    </source>
</reference>
<evidence type="ECO:0000313" key="2">
    <source>
        <dbReference type="Proteomes" id="UP001324634"/>
    </source>
</evidence>
<keyword evidence="2" id="KW-1185">Reference proteome</keyword>
<accession>A0AAX4HSK1</accession>
<dbReference type="RefSeq" id="WP_321398149.1">
    <property type="nucleotide sequence ID" value="NZ_CP139487.1"/>
</dbReference>
<gene>
    <name evidence="1" type="ORF">SOO65_05480</name>
</gene>
<dbReference type="AlphaFoldDB" id="A0AAX4HSK1"/>
<dbReference type="EMBL" id="CP139487">
    <property type="protein sequence ID" value="WPU66191.1"/>
    <property type="molecule type" value="Genomic_DNA"/>
</dbReference>
<organism evidence="1 2">
    <name type="scientific">Peredibacter starrii</name>
    <dbReference type="NCBI Taxonomy" id="28202"/>
    <lineage>
        <taxon>Bacteria</taxon>
        <taxon>Pseudomonadati</taxon>
        <taxon>Bdellovibrionota</taxon>
        <taxon>Bacteriovoracia</taxon>
        <taxon>Bacteriovoracales</taxon>
        <taxon>Bacteriovoracaceae</taxon>
        <taxon>Peredibacter</taxon>
    </lineage>
</organism>
<sequence>MKETAKVYKVYQLSNPLMNTEWPAVLGDKFHKALSFEWATTTDFKEADIVVWDGVISPKSAALLSPLIEELKQNKVLLLVGESMTSLRNHPMVKLVSAEGLRYVELSGWGVLPEEVLGALEACHQKLTHV</sequence>
<dbReference type="Proteomes" id="UP001324634">
    <property type="component" value="Chromosome"/>
</dbReference>
<proteinExistence type="predicted"/>